<dbReference type="InterPro" id="IPR053001">
    <property type="entry name" value="MNNG_permease-like"/>
</dbReference>
<dbReference type="KEGG" id="spao:SPAR_G04100"/>
<sequence length="551" mass="61764">MTKAVDDEESRYIEDPTFEAAAVFTGGRDGVSYSNQRFAEGSSHSSNLAKSLEDYRPPDEKLSSLSSRGEGGANEKEEGGNDGGPLARIQTGLFSPRLRNHRKKILLKFVFNNFFIACVCVSLISIYWGACYGTDRYFFKVKNIVVLQDVPSNNSVQSISAIIPSLLTSIPGTWQVYNATSFHRKFGSTNSSEIDAKVVDLIHEERYWLALNAKPNATDTLYNSLISRDANSQFNSSDFFESVFESGRDPSSVRSTILPLMEQLEAGFQKYYVKEYLPSLMSNITSSGRDLNINMENWAIAGQLLFAYNDYRPFADRILMAPLQVGLIYCILLTVLQLSLYGKLHGEMAKVLKPKHILIYRLSISWATYFLLSIGFCTVSAIFRVDFTPAFGRGGFVIYWMSTWLVMMAVGGANENVLSLVIAYCPPYLSIWLMTWIILNISASFYPMALNNEFYRYGYAMPIHNAVDIYKVIFLNLTKRKMGRNYGILVAWVALNTSLMPLCMKIAGKKMQKNAMQVAEAAVAAAARRSSRPAETNTDNNNNPPRIEGKD</sequence>
<accession>A0A8B8URX3</accession>
<feature type="transmembrane region" description="Helical" evidence="2">
    <location>
        <begin position="362"/>
        <end position="384"/>
    </location>
</feature>
<feature type="transmembrane region" description="Helical" evidence="2">
    <location>
        <begin position="486"/>
        <end position="507"/>
    </location>
</feature>
<dbReference type="Pfam" id="PF12051">
    <property type="entry name" value="DUF3533"/>
    <property type="match status" value="1"/>
</dbReference>
<evidence type="ECO:0000256" key="1">
    <source>
        <dbReference type="SAM" id="MobiDB-lite"/>
    </source>
</evidence>
<dbReference type="PANTHER" id="PTHR34814">
    <property type="entry name" value="NITROSOGUANIDINE RESISTANCE PROTEIN SNG1"/>
    <property type="match status" value="1"/>
</dbReference>
<reference evidence="4" key="1">
    <citation type="journal article" date="2017" name="Nat. Genet.">
        <title>Contrasting evolutionary genome dynamics between domesticated and wild yeasts.</title>
        <authorList>
            <person name="Yue J.X."/>
            <person name="Li J."/>
            <person name="Aigrain L."/>
            <person name="Hallin J."/>
            <person name="Persson K."/>
            <person name="Oliver K."/>
            <person name="Bergstrom A."/>
            <person name="Coupland P."/>
            <person name="Warringer J."/>
            <person name="Lagomarsino M.C."/>
            <person name="Fischer G."/>
            <person name="Durbin R."/>
            <person name="Liti G."/>
        </authorList>
    </citation>
    <scope>NUCLEOTIDE SEQUENCE</scope>
    <source>
        <strain evidence="4">CBS432</strain>
    </source>
</reference>
<dbReference type="GeneID" id="54630804"/>
<evidence type="ECO:0000256" key="2">
    <source>
        <dbReference type="SAM" id="Phobius"/>
    </source>
</evidence>
<dbReference type="OrthoDB" id="2140105at2759"/>
<name>A0A8B8URX3_SACPA</name>
<feature type="compositionally biased region" description="Basic and acidic residues" evidence="1">
    <location>
        <begin position="51"/>
        <end position="62"/>
    </location>
</feature>
<dbReference type="GO" id="GO:0016020">
    <property type="term" value="C:membrane"/>
    <property type="evidence" value="ECO:0007669"/>
    <property type="project" value="TreeGrafter"/>
</dbReference>
<feature type="region of interest" description="Disordered" evidence="1">
    <location>
        <begin position="35"/>
        <end position="87"/>
    </location>
</feature>
<feature type="transmembrane region" description="Helical" evidence="2">
    <location>
        <begin position="319"/>
        <end position="341"/>
    </location>
</feature>
<gene>
    <name evidence="4" type="primary">SNG1</name>
    <name evidence="4" type="ORF">SPAR_G04100</name>
</gene>
<feature type="domain" description="DUF3533" evidence="3">
    <location>
        <begin position="112"/>
        <end position="497"/>
    </location>
</feature>
<dbReference type="VEuPathDB" id="FungiDB:SPAR_G04100"/>
<protein>
    <submittedName>
        <fullName evidence="4">Sng1p</fullName>
    </submittedName>
</protein>
<feature type="transmembrane region" description="Helical" evidence="2">
    <location>
        <begin position="417"/>
        <end position="439"/>
    </location>
</feature>
<reference evidence="4" key="3">
    <citation type="submission" date="2025-07" db="EMBL/GenBank/DDBJ databases">
        <authorList>
            <consortium name="NCBI Genome Project"/>
        </authorList>
    </citation>
    <scope>NUCLEOTIDE SEQUENCE</scope>
    <source>
        <strain evidence="4">CBS432</strain>
    </source>
</reference>
<dbReference type="PANTHER" id="PTHR34814:SF1">
    <property type="entry name" value="NITROSOGUANIDINE RESISTANCE PROTEIN SNG1"/>
    <property type="match status" value="1"/>
</dbReference>
<dbReference type="RefSeq" id="XP_033766532.1">
    <property type="nucleotide sequence ID" value="XM_033910641.1"/>
</dbReference>
<evidence type="ECO:0000313" key="4">
    <source>
        <dbReference type="RefSeq" id="XP_033766532.1"/>
    </source>
</evidence>
<reference evidence="4" key="2">
    <citation type="submission" date="2020-01" db="EMBL/GenBank/DDBJ databases">
        <title>Population-level Yeast Reference Genomes.</title>
        <authorList>
            <person name="Yue J.-X."/>
        </authorList>
    </citation>
    <scope>NUCLEOTIDE SEQUENCE</scope>
    <source>
        <strain evidence="4">CBS432</strain>
    </source>
</reference>
<feature type="compositionally biased region" description="Polar residues" evidence="1">
    <location>
        <begin position="35"/>
        <end position="49"/>
    </location>
</feature>
<feature type="region of interest" description="Disordered" evidence="1">
    <location>
        <begin position="527"/>
        <end position="551"/>
    </location>
</feature>
<keyword evidence="2" id="KW-0812">Transmembrane</keyword>
<proteinExistence type="predicted"/>
<reference evidence="4" key="4">
    <citation type="submission" date="2025-08" db="UniProtKB">
        <authorList>
            <consortium name="RefSeq"/>
        </authorList>
    </citation>
    <scope>IDENTIFICATION</scope>
    <source>
        <strain evidence="4">CBS432</strain>
    </source>
</reference>
<dbReference type="InterPro" id="IPR022703">
    <property type="entry name" value="DUF3533"/>
</dbReference>
<feature type="transmembrane region" description="Helical" evidence="2">
    <location>
        <begin position="390"/>
        <end position="410"/>
    </location>
</feature>
<dbReference type="AlphaFoldDB" id="A0A8B8URX3"/>
<evidence type="ECO:0000259" key="3">
    <source>
        <dbReference type="Pfam" id="PF12051"/>
    </source>
</evidence>
<feature type="transmembrane region" description="Helical" evidence="2">
    <location>
        <begin position="105"/>
        <end position="130"/>
    </location>
</feature>
<organism evidence="4">
    <name type="scientific">Saccharomyces paradoxus</name>
    <name type="common">Yeast</name>
    <name type="synonym">Saccharomyces douglasii</name>
    <dbReference type="NCBI Taxonomy" id="27291"/>
    <lineage>
        <taxon>Eukaryota</taxon>
        <taxon>Fungi</taxon>
        <taxon>Dikarya</taxon>
        <taxon>Ascomycota</taxon>
        <taxon>Saccharomycotina</taxon>
        <taxon>Saccharomycetes</taxon>
        <taxon>Saccharomycetales</taxon>
        <taxon>Saccharomycetaceae</taxon>
        <taxon>Saccharomyces</taxon>
    </lineage>
</organism>
<keyword evidence="2" id="KW-0472">Membrane</keyword>
<keyword evidence="2" id="KW-1133">Transmembrane helix</keyword>